<keyword evidence="3" id="KW-1185">Reference proteome</keyword>
<feature type="domain" description="Putative zinc-finger" evidence="1">
    <location>
        <begin position="13"/>
        <end position="34"/>
    </location>
</feature>
<gene>
    <name evidence="2" type="ORF">FHD67_20165</name>
</gene>
<dbReference type="AlphaFoldDB" id="A0A5C4R0J1"/>
<proteinExistence type="predicted"/>
<comment type="caution">
    <text evidence="2">The sequence shown here is derived from an EMBL/GenBank/DDBJ whole genome shotgun (WGS) entry which is preliminary data.</text>
</comment>
<dbReference type="Pfam" id="PF13490">
    <property type="entry name" value="zf-HC2"/>
    <property type="match status" value="1"/>
</dbReference>
<evidence type="ECO:0000313" key="2">
    <source>
        <dbReference type="EMBL" id="TNH37472.1"/>
    </source>
</evidence>
<evidence type="ECO:0000313" key="3">
    <source>
        <dbReference type="Proteomes" id="UP000304880"/>
    </source>
</evidence>
<dbReference type="Proteomes" id="UP000304880">
    <property type="component" value="Unassembled WGS sequence"/>
</dbReference>
<sequence length="74" mass="8160">MLKDDPQIGPADLDAYVDDQLTQAQRAQVEAHLSRHPDAAARVMRDLSLRRDLRRALAAPPAPRPLLGAARRLA</sequence>
<dbReference type="RefSeq" id="WP_176695238.1">
    <property type="nucleotide sequence ID" value="NZ_VDDC01000104.1"/>
</dbReference>
<accession>A0A5C4R0J1</accession>
<dbReference type="InterPro" id="IPR041916">
    <property type="entry name" value="Anti_sigma_zinc_sf"/>
</dbReference>
<name>A0A5C4R0J1_9RHOB</name>
<dbReference type="EMBL" id="VDDC01000104">
    <property type="protein sequence ID" value="TNH37472.1"/>
    <property type="molecule type" value="Genomic_DNA"/>
</dbReference>
<dbReference type="Gene3D" id="1.10.10.1320">
    <property type="entry name" value="Anti-sigma factor, zinc-finger domain"/>
    <property type="match status" value="1"/>
</dbReference>
<dbReference type="InterPro" id="IPR027383">
    <property type="entry name" value="Znf_put"/>
</dbReference>
<protein>
    <submittedName>
        <fullName evidence="2">Anti-sigma factor</fullName>
    </submittedName>
</protein>
<organism evidence="2 3">
    <name type="scientific">Paracoccus haeundaensis</name>
    <dbReference type="NCBI Taxonomy" id="225362"/>
    <lineage>
        <taxon>Bacteria</taxon>
        <taxon>Pseudomonadati</taxon>
        <taxon>Pseudomonadota</taxon>
        <taxon>Alphaproteobacteria</taxon>
        <taxon>Rhodobacterales</taxon>
        <taxon>Paracoccaceae</taxon>
        <taxon>Paracoccus</taxon>
    </lineage>
</organism>
<reference evidence="2 3" key="1">
    <citation type="submission" date="2019-06" db="EMBL/GenBank/DDBJ databases">
        <authorList>
            <person name="Li J."/>
        </authorList>
    </citation>
    <scope>NUCLEOTIDE SEQUENCE [LARGE SCALE GENOMIC DNA]</scope>
    <source>
        <strain evidence="2 3">CGMCC 1.8012</strain>
    </source>
</reference>
<feature type="non-terminal residue" evidence="2">
    <location>
        <position position="74"/>
    </location>
</feature>
<evidence type="ECO:0000259" key="1">
    <source>
        <dbReference type="Pfam" id="PF13490"/>
    </source>
</evidence>